<organism evidence="2 3">
    <name type="scientific">Acaulospora morrowiae</name>
    <dbReference type="NCBI Taxonomy" id="94023"/>
    <lineage>
        <taxon>Eukaryota</taxon>
        <taxon>Fungi</taxon>
        <taxon>Fungi incertae sedis</taxon>
        <taxon>Mucoromycota</taxon>
        <taxon>Glomeromycotina</taxon>
        <taxon>Glomeromycetes</taxon>
        <taxon>Diversisporales</taxon>
        <taxon>Acaulosporaceae</taxon>
        <taxon>Acaulospora</taxon>
    </lineage>
</organism>
<evidence type="ECO:0000313" key="2">
    <source>
        <dbReference type="EMBL" id="CAG8505900.1"/>
    </source>
</evidence>
<sequence length="155" mass="17722">MADKKPKLSDNLLGLKFMQRQMLVKEGNGKVNSITTDDSQWIALYDDAKIGKPKFNVKYIPSYLSFMDSEIKGRLTFGNRSTKDEKDEELGHTVTADDSSENFQSDRSRHEQSQETSTKHEKSKGKRERTQEIEGSVSLRKFPKINDSGFMKPPE</sequence>
<reference evidence="2" key="1">
    <citation type="submission" date="2021-06" db="EMBL/GenBank/DDBJ databases">
        <authorList>
            <person name="Kallberg Y."/>
            <person name="Tangrot J."/>
            <person name="Rosling A."/>
        </authorList>
    </citation>
    <scope>NUCLEOTIDE SEQUENCE</scope>
    <source>
        <strain evidence="2">CL551</strain>
    </source>
</reference>
<dbReference type="AlphaFoldDB" id="A0A9N8ZT45"/>
<gene>
    <name evidence="2" type="ORF">AMORRO_LOCUS3483</name>
</gene>
<keyword evidence="3" id="KW-1185">Reference proteome</keyword>
<dbReference type="Proteomes" id="UP000789342">
    <property type="component" value="Unassembled WGS sequence"/>
</dbReference>
<dbReference type="Pfam" id="PF10175">
    <property type="entry name" value="MPP6"/>
    <property type="match status" value="1"/>
</dbReference>
<feature type="region of interest" description="Disordered" evidence="1">
    <location>
        <begin position="77"/>
        <end position="155"/>
    </location>
</feature>
<dbReference type="EMBL" id="CAJVPV010001711">
    <property type="protein sequence ID" value="CAG8505900.1"/>
    <property type="molecule type" value="Genomic_DNA"/>
</dbReference>
<proteinExistence type="predicted"/>
<feature type="compositionally biased region" description="Basic and acidic residues" evidence="1">
    <location>
        <begin position="81"/>
        <end position="91"/>
    </location>
</feature>
<protein>
    <submittedName>
        <fullName evidence="2">7919_t:CDS:1</fullName>
    </submittedName>
</protein>
<name>A0A9N8ZT45_9GLOM</name>
<evidence type="ECO:0000256" key="1">
    <source>
        <dbReference type="SAM" id="MobiDB-lite"/>
    </source>
</evidence>
<comment type="caution">
    <text evidence="2">The sequence shown here is derived from an EMBL/GenBank/DDBJ whole genome shotgun (WGS) entry which is preliminary data.</text>
</comment>
<accession>A0A9N8ZT45</accession>
<feature type="compositionally biased region" description="Basic and acidic residues" evidence="1">
    <location>
        <begin position="104"/>
        <end position="120"/>
    </location>
</feature>
<dbReference type="OrthoDB" id="20403at2759"/>
<evidence type="ECO:0000313" key="3">
    <source>
        <dbReference type="Proteomes" id="UP000789342"/>
    </source>
</evidence>